<accession>A0ACB8VGN9</accession>
<name>A0ACB8VGN9_9TELE</name>
<sequence>MGSFDPGIKFLPVNMVTNNILLSVLFVSGALADCPKDPGLFITAPKKMEALSGSCLLIPCYFRAEKEQEFDNSRETFGVWIKSDSRFGINPNNVVFNSTLTVNIYTMNITGNLRQKNCTTLFYNLLTSHSDKYYFRIENKPFMATASCDPLQISVKDSPASPRIEISGDLKEKESVTITCSALTPCPHSPPKLTWNLQQHSHNKIEENTDRSFTTKIQKNITLTDKHDGYNITLFCHISCERRCPRQQRRQRLSVFHMPPRTPQCPSVHQLWCQQVAGCNLTCSSRAKPPVSRFTWFKTSTDGPMKNLPAGQLAVKEPARATEIEDIHYGEISFSKHTSQPSSSVQDSVQQQDTLYAQVKLSKTANRLPQTADGKEDIYAKVKQK</sequence>
<comment type="caution">
    <text evidence="1">The sequence shown here is derived from an EMBL/GenBank/DDBJ whole genome shotgun (WGS) entry which is preliminary data.</text>
</comment>
<reference evidence="1" key="1">
    <citation type="submission" date="2022-04" db="EMBL/GenBank/DDBJ databases">
        <title>Jade perch genome.</title>
        <authorList>
            <person name="Chao B."/>
        </authorList>
    </citation>
    <scope>NUCLEOTIDE SEQUENCE</scope>
    <source>
        <strain evidence="1">CB-2022</strain>
    </source>
</reference>
<dbReference type="EMBL" id="CM041551">
    <property type="protein sequence ID" value="KAI3354776.1"/>
    <property type="molecule type" value="Genomic_DNA"/>
</dbReference>
<organism evidence="1 2">
    <name type="scientific">Scortum barcoo</name>
    <name type="common">barcoo grunter</name>
    <dbReference type="NCBI Taxonomy" id="214431"/>
    <lineage>
        <taxon>Eukaryota</taxon>
        <taxon>Metazoa</taxon>
        <taxon>Chordata</taxon>
        <taxon>Craniata</taxon>
        <taxon>Vertebrata</taxon>
        <taxon>Euteleostomi</taxon>
        <taxon>Actinopterygii</taxon>
        <taxon>Neopterygii</taxon>
        <taxon>Teleostei</taxon>
        <taxon>Neoteleostei</taxon>
        <taxon>Acanthomorphata</taxon>
        <taxon>Eupercaria</taxon>
        <taxon>Centrarchiformes</taxon>
        <taxon>Terapontoidei</taxon>
        <taxon>Terapontidae</taxon>
        <taxon>Scortum</taxon>
    </lineage>
</organism>
<evidence type="ECO:0000313" key="1">
    <source>
        <dbReference type="EMBL" id="KAI3354776.1"/>
    </source>
</evidence>
<evidence type="ECO:0000313" key="2">
    <source>
        <dbReference type="Proteomes" id="UP000831701"/>
    </source>
</evidence>
<protein>
    <submittedName>
        <fullName evidence="1">Uncharacterized protein</fullName>
    </submittedName>
</protein>
<keyword evidence="2" id="KW-1185">Reference proteome</keyword>
<dbReference type="Proteomes" id="UP000831701">
    <property type="component" value="Chromosome 21"/>
</dbReference>
<gene>
    <name evidence="1" type="ORF">L3Q82_004602</name>
</gene>
<proteinExistence type="predicted"/>